<evidence type="ECO:0000313" key="2">
    <source>
        <dbReference type="Proteomes" id="UP000683424"/>
    </source>
</evidence>
<reference evidence="1" key="1">
    <citation type="submission" date="2020-09" db="EMBL/GenBank/DDBJ databases">
        <authorList>
            <person name="Gao C."/>
            <person name="Qiu Z."/>
        </authorList>
    </citation>
    <scope>NUCLEOTIDE SEQUENCE</scope>
</reference>
<dbReference type="Proteomes" id="UP000683424">
    <property type="component" value="Segment"/>
</dbReference>
<name>A0A8F2XX51_9CAUD</name>
<dbReference type="EMBL" id="MW009675">
    <property type="protein sequence ID" value="QWX10247.1"/>
    <property type="molecule type" value="Genomic_DNA"/>
</dbReference>
<sequence length="62" mass="7315">MSLKKGDEVFILTGKLESYFGHIVMITRHQNKPDKALVRTFDENNKETFRTYNLSNLMRNHS</sequence>
<keyword evidence="2" id="KW-1185">Reference proteome</keyword>
<proteinExistence type="predicted"/>
<organism evidence="1 2">
    <name type="scientific">Vibrio phage vB_VpP_BT-1011</name>
    <dbReference type="NCBI Taxonomy" id="2799672"/>
    <lineage>
        <taxon>Viruses</taxon>
        <taxon>Duplodnaviria</taxon>
        <taxon>Heunggongvirae</taxon>
        <taxon>Uroviricota</taxon>
        <taxon>Caudoviricetes</taxon>
        <taxon>Tieomvirus</taxon>
        <taxon>Tieomvirus BT1011</taxon>
    </lineage>
</organism>
<gene>
    <name evidence="1" type="ORF">vBVpPBT1011_0048</name>
</gene>
<protein>
    <submittedName>
        <fullName evidence="1">Uncharacterized protein</fullName>
    </submittedName>
</protein>
<evidence type="ECO:0000313" key="1">
    <source>
        <dbReference type="EMBL" id="QWX10247.1"/>
    </source>
</evidence>
<accession>A0A8F2XX51</accession>